<evidence type="ECO:0000256" key="6">
    <source>
        <dbReference type="ARBA" id="ARBA00023242"/>
    </source>
</evidence>
<dbReference type="GO" id="GO:0005737">
    <property type="term" value="C:cytoplasm"/>
    <property type="evidence" value="ECO:0007669"/>
    <property type="project" value="UniProtKB-SubCell"/>
</dbReference>
<evidence type="ECO:0000256" key="4">
    <source>
        <dbReference type="ARBA" id="ARBA00022884"/>
    </source>
</evidence>
<name>A0ABD0YS17_9HEMI</name>
<keyword evidence="5" id="KW-0143">Chaperone</keyword>
<dbReference type="Proteomes" id="UP001558652">
    <property type="component" value="Unassembled WGS sequence"/>
</dbReference>
<dbReference type="InterPro" id="IPR035979">
    <property type="entry name" value="RBD_domain_sf"/>
</dbReference>
<evidence type="ECO:0000313" key="12">
    <source>
        <dbReference type="EMBL" id="KAL1138766.1"/>
    </source>
</evidence>
<dbReference type="SUPFAM" id="SSF46565">
    <property type="entry name" value="Chaperone J-domain"/>
    <property type="match status" value="1"/>
</dbReference>
<proteinExistence type="predicted"/>
<dbReference type="InterPro" id="IPR052094">
    <property type="entry name" value="Pre-mRNA-splicing_ERAD"/>
</dbReference>
<evidence type="ECO:0000259" key="11">
    <source>
        <dbReference type="PROSITE" id="PS50102"/>
    </source>
</evidence>
<feature type="region of interest" description="Disordered" evidence="9">
    <location>
        <begin position="244"/>
        <end position="272"/>
    </location>
</feature>
<dbReference type="GO" id="GO:0003723">
    <property type="term" value="F:RNA binding"/>
    <property type="evidence" value="ECO:0007669"/>
    <property type="project" value="UniProtKB-UniRule"/>
</dbReference>
<evidence type="ECO:0000256" key="7">
    <source>
        <dbReference type="PROSITE-ProRule" id="PRU00176"/>
    </source>
</evidence>
<dbReference type="SMART" id="SM00271">
    <property type="entry name" value="DnaJ"/>
    <property type="match status" value="1"/>
</dbReference>
<dbReference type="PANTHER" id="PTHR44313">
    <property type="entry name" value="DNAJ HOMOLOG SUBFAMILY C MEMBER 17"/>
    <property type="match status" value="1"/>
</dbReference>
<dbReference type="InterPro" id="IPR012677">
    <property type="entry name" value="Nucleotide-bd_a/b_plait_sf"/>
</dbReference>
<keyword evidence="6" id="KW-0539">Nucleus</keyword>
<organism evidence="12 13">
    <name type="scientific">Ranatra chinensis</name>
    <dbReference type="NCBI Taxonomy" id="642074"/>
    <lineage>
        <taxon>Eukaryota</taxon>
        <taxon>Metazoa</taxon>
        <taxon>Ecdysozoa</taxon>
        <taxon>Arthropoda</taxon>
        <taxon>Hexapoda</taxon>
        <taxon>Insecta</taxon>
        <taxon>Pterygota</taxon>
        <taxon>Neoptera</taxon>
        <taxon>Paraneoptera</taxon>
        <taxon>Hemiptera</taxon>
        <taxon>Heteroptera</taxon>
        <taxon>Panheteroptera</taxon>
        <taxon>Nepomorpha</taxon>
        <taxon>Nepidae</taxon>
        <taxon>Ranatrinae</taxon>
        <taxon>Ranatra</taxon>
    </lineage>
</organism>
<evidence type="ECO:0000256" key="9">
    <source>
        <dbReference type="SAM" id="MobiDB-lite"/>
    </source>
</evidence>
<dbReference type="SUPFAM" id="SSF54928">
    <property type="entry name" value="RNA-binding domain, RBD"/>
    <property type="match status" value="1"/>
</dbReference>
<keyword evidence="3" id="KW-0963">Cytoplasm</keyword>
<evidence type="ECO:0000256" key="8">
    <source>
        <dbReference type="SAM" id="Coils"/>
    </source>
</evidence>
<dbReference type="InterPro" id="IPR034254">
    <property type="entry name" value="DNAJC17_RRM"/>
</dbReference>
<dbReference type="Gene3D" id="3.30.70.330">
    <property type="match status" value="1"/>
</dbReference>
<evidence type="ECO:0000313" key="13">
    <source>
        <dbReference type="Proteomes" id="UP001558652"/>
    </source>
</evidence>
<feature type="domain" description="RRM" evidence="11">
    <location>
        <begin position="143"/>
        <end position="230"/>
    </location>
</feature>
<protein>
    <recommendedName>
        <fullName evidence="14">DnaJ subfamily C member 17</fullName>
    </recommendedName>
</protein>
<dbReference type="InterPro" id="IPR000504">
    <property type="entry name" value="RRM_dom"/>
</dbReference>
<accession>A0ABD0YS17</accession>
<dbReference type="CDD" id="cd06257">
    <property type="entry name" value="DnaJ"/>
    <property type="match status" value="1"/>
</dbReference>
<feature type="domain" description="J" evidence="10">
    <location>
        <begin position="1"/>
        <end position="51"/>
    </location>
</feature>
<dbReference type="EMBL" id="JBFDAA010000003">
    <property type="protein sequence ID" value="KAL1138766.1"/>
    <property type="molecule type" value="Genomic_DNA"/>
</dbReference>
<evidence type="ECO:0000259" key="10">
    <source>
        <dbReference type="PROSITE" id="PS50076"/>
    </source>
</evidence>
<dbReference type="InterPro" id="IPR036869">
    <property type="entry name" value="J_dom_sf"/>
</dbReference>
<reference evidence="12 13" key="1">
    <citation type="submission" date="2024-07" db="EMBL/GenBank/DDBJ databases">
        <title>Chromosome-level genome assembly of the water stick insect Ranatra chinensis (Heteroptera: Nepidae).</title>
        <authorList>
            <person name="Liu X."/>
        </authorList>
    </citation>
    <scope>NUCLEOTIDE SEQUENCE [LARGE SCALE GENOMIC DNA]</scope>
    <source>
        <strain evidence="12">Cailab_2021Rc</strain>
        <tissue evidence="12">Muscle</tissue>
    </source>
</reference>
<dbReference type="PROSITE" id="PS50076">
    <property type="entry name" value="DNAJ_2"/>
    <property type="match status" value="1"/>
</dbReference>
<dbReference type="Gene3D" id="1.10.287.110">
    <property type="entry name" value="DnaJ domain"/>
    <property type="match status" value="1"/>
</dbReference>
<dbReference type="CDD" id="cd12429">
    <property type="entry name" value="RRM_DNAJC17"/>
    <property type="match status" value="1"/>
</dbReference>
<comment type="subcellular location">
    <subcellularLocation>
        <location evidence="2">Cytoplasm</location>
    </subcellularLocation>
    <subcellularLocation>
        <location evidence="1">Nucleus</location>
    </subcellularLocation>
</comment>
<dbReference type="InterPro" id="IPR001623">
    <property type="entry name" value="DnaJ_domain"/>
</dbReference>
<evidence type="ECO:0000256" key="1">
    <source>
        <dbReference type="ARBA" id="ARBA00004123"/>
    </source>
</evidence>
<feature type="non-terminal residue" evidence="12">
    <location>
        <position position="1"/>
    </location>
</feature>
<keyword evidence="13" id="KW-1185">Reference proteome</keyword>
<gene>
    <name evidence="12" type="ORF">AAG570_008828</name>
</gene>
<keyword evidence="8" id="KW-0175">Coiled coil</keyword>
<dbReference type="PANTHER" id="PTHR44313:SF1">
    <property type="entry name" value="DNAJ HOMOLOG SUBFAMILY C MEMBER 17"/>
    <property type="match status" value="1"/>
</dbReference>
<dbReference type="GO" id="GO:0005634">
    <property type="term" value="C:nucleus"/>
    <property type="evidence" value="ECO:0007669"/>
    <property type="project" value="UniProtKB-SubCell"/>
</dbReference>
<comment type="caution">
    <text evidence="12">The sequence shown here is derived from an EMBL/GenBank/DDBJ whole genome shotgun (WGS) entry which is preliminary data.</text>
</comment>
<evidence type="ECO:0000256" key="2">
    <source>
        <dbReference type="ARBA" id="ARBA00004496"/>
    </source>
</evidence>
<dbReference type="PROSITE" id="PS50102">
    <property type="entry name" value="RRM"/>
    <property type="match status" value="1"/>
</dbReference>
<evidence type="ECO:0000256" key="3">
    <source>
        <dbReference type="ARBA" id="ARBA00022490"/>
    </source>
</evidence>
<feature type="coiled-coil region" evidence="8">
    <location>
        <begin position="54"/>
        <end position="113"/>
    </location>
</feature>
<dbReference type="Pfam" id="PF00076">
    <property type="entry name" value="RRM_1"/>
    <property type="match status" value="1"/>
</dbReference>
<dbReference type="AlphaFoldDB" id="A0ABD0YS17"/>
<keyword evidence="4 7" id="KW-0694">RNA-binding</keyword>
<evidence type="ECO:0000256" key="5">
    <source>
        <dbReference type="ARBA" id="ARBA00023186"/>
    </source>
</evidence>
<sequence>QIKKAYRLKALTCHPDKNPDNPKAAELFLELSKALEILLDESARAAYDKVLNAKHAAKVRHQELDERRKKFKEELEERERLAAEASTKYKHYEKKSEEEIERLRKEGSKYVAEEMEYVKQQVLREKQAGSKLSADLDPSEFRLKIKWRSIKSDVTNGGYDEEKLHKIFSKYGNISAIVVSKKKEGSALVEFMAADSAVNAQKLETGLPDNPLKVLWLNGKPPIDIKPDEYTFVPHSTPSYKSSLFPSFTETNNSANRQKEFPTSQQTSVSIR</sequence>
<evidence type="ECO:0008006" key="14">
    <source>
        <dbReference type="Google" id="ProtNLM"/>
    </source>
</evidence>
<dbReference type="Pfam" id="PF00226">
    <property type="entry name" value="DnaJ"/>
    <property type="match status" value="1"/>
</dbReference>